<keyword evidence="6" id="KW-0238">DNA-binding</keyword>
<dbReference type="Pfam" id="PF02586">
    <property type="entry name" value="SRAP"/>
    <property type="match status" value="1"/>
</dbReference>
<dbReference type="EMBL" id="BAAAHE010000026">
    <property type="protein sequence ID" value="GAA0626314.1"/>
    <property type="molecule type" value="Genomic_DNA"/>
</dbReference>
<keyword evidence="4 8" id="KW-0378">Hydrolase</keyword>
<dbReference type="PANTHER" id="PTHR13604">
    <property type="entry name" value="DC12-RELATED"/>
    <property type="match status" value="1"/>
</dbReference>
<keyword evidence="5" id="KW-0190">Covalent protein-DNA linkage</keyword>
<evidence type="ECO:0000313" key="9">
    <source>
        <dbReference type="EMBL" id="GAA0626314.1"/>
    </source>
</evidence>
<evidence type="ECO:0000256" key="6">
    <source>
        <dbReference type="ARBA" id="ARBA00023125"/>
    </source>
</evidence>
<dbReference type="Gene3D" id="3.90.1680.10">
    <property type="entry name" value="SOS response associated peptidase-like"/>
    <property type="match status" value="1"/>
</dbReference>
<evidence type="ECO:0000313" key="10">
    <source>
        <dbReference type="Proteomes" id="UP001500957"/>
    </source>
</evidence>
<dbReference type="InterPro" id="IPR003738">
    <property type="entry name" value="SRAP"/>
</dbReference>
<dbReference type="SUPFAM" id="SSF143081">
    <property type="entry name" value="BB1717-like"/>
    <property type="match status" value="1"/>
</dbReference>
<comment type="caution">
    <text evidence="9">The sequence shown here is derived from an EMBL/GenBank/DDBJ whole genome shotgun (WGS) entry which is preliminary data.</text>
</comment>
<dbReference type="PANTHER" id="PTHR13604:SF0">
    <property type="entry name" value="ABASIC SITE PROCESSING PROTEIN HMCES"/>
    <property type="match status" value="1"/>
</dbReference>
<evidence type="ECO:0000256" key="2">
    <source>
        <dbReference type="ARBA" id="ARBA00022670"/>
    </source>
</evidence>
<dbReference type="Proteomes" id="UP001500957">
    <property type="component" value="Unassembled WGS sequence"/>
</dbReference>
<evidence type="ECO:0000256" key="3">
    <source>
        <dbReference type="ARBA" id="ARBA00022763"/>
    </source>
</evidence>
<evidence type="ECO:0000256" key="5">
    <source>
        <dbReference type="ARBA" id="ARBA00023124"/>
    </source>
</evidence>
<accession>A0ABN1H1D6</accession>
<evidence type="ECO:0000256" key="4">
    <source>
        <dbReference type="ARBA" id="ARBA00022801"/>
    </source>
</evidence>
<evidence type="ECO:0000256" key="7">
    <source>
        <dbReference type="ARBA" id="ARBA00023239"/>
    </source>
</evidence>
<reference evidence="9 10" key="1">
    <citation type="journal article" date="2019" name="Int. J. Syst. Evol. Microbiol.">
        <title>The Global Catalogue of Microorganisms (GCM) 10K type strain sequencing project: providing services to taxonomists for standard genome sequencing and annotation.</title>
        <authorList>
            <consortium name="The Broad Institute Genomics Platform"/>
            <consortium name="The Broad Institute Genome Sequencing Center for Infectious Disease"/>
            <person name="Wu L."/>
            <person name="Ma J."/>
        </authorList>
    </citation>
    <scope>NUCLEOTIDE SEQUENCE [LARGE SCALE GENOMIC DNA]</scope>
    <source>
        <strain evidence="9 10">JCM 10671</strain>
    </source>
</reference>
<protein>
    <recommendedName>
        <fullName evidence="8">Abasic site processing protein</fullName>
        <ecNumber evidence="8">3.4.-.-</ecNumber>
    </recommendedName>
</protein>
<keyword evidence="10" id="KW-1185">Reference proteome</keyword>
<keyword evidence="2 8" id="KW-0645">Protease</keyword>
<keyword evidence="3" id="KW-0227">DNA damage</keyword>
<organism evidence="9 10">
    <name type="scientific">Sporichthya brevicatena</name>
    <dbReference type="NCBI Taxonomy" id="171442"/>
    <lineage>
        <taxon>Bacteria</taxon>
        <taxon>Bacillati</taxon>
        <taxon>Actinomycetota</taxon>
        <taxon>Actinomycetes</taxon>
        <taxon>Sporichthyales</taxon>
        <taxon>Sporichthyaceae</taxon>
        <taxon>Sporichthya</taxon>
    </lineage>
</organism>
<dbReference type="InterPro" id="IPR036590">
    <property type="entry name" value="SRAP-like"/>
</dbReference>
<dbReference type="RefSeq" id="WP_344606541.1">
    <property type="nucleotide sequence ID" value="NZ_BAAAHE010000026.1"/>
</dbReference>
<name>A0ABN1H1D6_9ACTN</name>
<sequence length="252" mass="28276">MCGRYGASWGVDDLVAEFDLDSVDVPVEERLESDWNVAPTKPVYAVVTRRGRDEPAEAEATRRLVTLRWGLVPFWAKDPKGGARMINARVETAAEKPAFREAFAKRRCVLPADGYYEWYTPKDGAARKQPFFIRRRGGGVLAMAGLYEFWRDPNKDRDDPDAWWRTCTVITTTAGDAIGEIHDRQPMFVEPAAWADWLNPEHSDPDALRGLLVPSPADGLEAYPVSTAVNNHRNNGPELIAPLEHAEPQTLF</sequence>
<gene>
    <name evidence="9" type="ORF">GCM10009547_32200</name>
</gene>
<evidence type="ECO:0000256" key="8">
    <source>
        <dbReference type="RuleBase" id="RU364100"/>
    </source>
</evidence>
<dbReference type="EC" id="3.4.-.-" evidence="8"/>
<comment type="similarity">
    <text evidence="1 8">Belongs to the SOS response-associated peptidase family.</text>
</comment>
<proteinExistence type="inferred from homology"/>
<keyword evidence="7" id="KW-0456">Lyase</keyword>
<evidence type="ECO:0000256" key="1">
    <source>
        <dbReference type="ARBA" id="ARBA00008136"/>
    </source>
</evidence>